<name>A0A0B8P3V6_9VIBR</name>
<dbReference type="InterPro" id="IPR011888">
    <property type="entry name" value="Anaer_DMSO_reductase"/>
</dbReference>
<dbReference type="Gene3D" id="3.40.228.10">
    <property type="entry name" value="Dimethylsulfoxide Reductase, domain 2"/>
    <property type="match status" value="1"/>
</dbReference>
<evidence type="ECO:0000313" key="9">
    <source>
        <dbReference type="EMBL" id="GAM57963.1"/>
    </source>
</evidence>
<dbReference type="NCBIfam" id="TIGR02166">
    <property type="entry name" value="dmsA_ynfE"/>
    <property type="match status" value="1"/>
</dbReference>
<dbReference type="PROSITE" id="PS51318">
    <property type="entry name" value="TAT"/>
    <property type="match status" value="1"/>
</dbReference>
<dbReference type="Pfam" id="PF04879">
    <property type="entry name" value="Molybdop_Fe4S4"/>
    <property type="match status" value="1"/>
</dbReference>
<keyword evidence="2" id="KW-0004">4Fe-4S</keyword>
<dbReference type="GO" id="GO:0009055">
    <property type="term" value="F:electron transfer activity"/>
    <property type="evidence" value="ECO:0007669"/>
    <property type="project" value="TreeGrafter"/>
</dbReference>
<dbReference type="SMART" id="SM00926">
    <property type="entry name" value="Molybdop_Fe4S4"/>
    <property type="match status" value="1"/>
</dbReference>
<keyword evidence="4" id="KW-0479">Metal-binding</keyword>
<evidence type="ECO:0000256" key="5">
    <source>
        <dbReference type="ARBA" id="ARBA00023002"/>
    </source>
</evidence>
<dbReference type="InterPro" id="IPR027467">
    <property type="entry name" value="MopterinOxRdtase_cofactor_BS"/>
</dbReference>
<dbReference type="SUPFAM" id="SSF53706">
    <property type="entry name" value="Formate dehydrogenase/DMSO reductase, domains 1-3"/>
    <property type="match status" value="1"/>
</dbReference>
<evidence type="ECO:0000256" key="4">
    <source>
        <dbReference type="ARBA" id="ARBA00022723"/>
    </source>
</evidence>
<keyword evidence="5" id="KW-0560">Oxidoreductase</keyword>
<protein>
    <submittedName>
        <fullName evidence="9">Anaerobic dimethyl sulfoxide reductase chain A</fullName>
    </submittedName>
</protein>
<keyword evidence="6" id="KW-0408">Iron</keyword>
<dbReference type="GO" id="GO:0030151">
    <property type="term" value="F:molybdenum ion binding"/>
    <property type="evidence" value="ECO:0007669"/>
    <property type="project" value="InterPro"/>
</dbReference>
<dbReference type="GO" id="GO:0030288">
    <property type="term" value="C:outer membrane-bounded periplasmic space"/>
    <property type="evidence" value="ECO:0007669"/>
    <property type="project" value="TreeGrafter"/>
</dbReference>
<evidence type="ECO:0000256" key="3">
    <source>
        <dbReference type="ARBA" id="ARBA00022505"/>
    </source>
</evidence>
<dbReference type="PANTHER" id="PTHR43742:SF3">
    <property type="entry name" value="DIMETHYL SULFOXIDE REDUCTASE DMSA"/>
    <property type="match status" value="1"/>
</dbReference>
<reference evidence="9 10" key="1">
    <citation type="submission" date="2015-01" db="EMBL/GenBank/DDBJ databases">
        <title>Vibrio sp. C1 JCM 19231 whole genome shotgun sequence.</title>
        <authorList>
            <person name="Sawabe T."/>
            <person name="Meirelles P."/>
            <person name="Feng G."/>
            <person name="Sayaka M."/>
            <person name="Hattori M."/>
            <person name="Ohkuma M."/>
        </authorList>
    </citation>
    <scope>NUCLEOTIDE SEQUENCE [LARGE SCALE GENOMIC DNA]</scope>
    <source>
        <strain evidence="10">JCM 19231</strain>
    </source>
</reference>
<dbReference type="GO" id="GO:0009389">
    <property type="term" value="F:dimethyl sulfoxide reductase activity"/>
    <property type="evidence" value="ECO:0007669"/>
    <property type="project" value="InterPro"/>
</dbReference>
<dbReference type="Gene3D" id="3.40.50.12440">
    <property type="match status" value="2"/>
</dbReference>
<dbReference type="Proteomes" id="UP000031671">
    <property type="component" value="Unassembled WGS sequence"/>
</dbReference>
<dbReference type="GO" id="GO:0009061">
    <property type="term" value="P:anaerobic respiration"/>
    <property type="evidence" value="ECO:0007669"/>
    <property type="project" value="TreeGrafter"/>
</dbReference>
<evidence type="ECO:0000313" key="10">
    <source>
        <dbReference type="Proteomes" id="UP000031671"/>
    </source>
</evidence>
<dbReference type="PROSITE" id="PS00490">
    <property type="entry name" value="MOLYBDOPTERIN_PROK_2"/>
    <property type="match status" value="1"/>
</dbReference>
<dbReference type="AlphaFoldDB" id="A0A0B8P3V6"/>
<dbReference type="CDD" id="cd02770">
    <property type="entry name" value="MopB_DmsA-EC"/>
    <property type="match status" value="1"/>
</dbReference>
<gene>
    <name evidence="9" type="ORF">JCM19231_5905</name>
</gene>
<dbReference type="PROSITE" id="PS00551">
    <property type="entry name" value="MOLYBDOPTERIN_PROK_1"/>
    <property type="match status" value="1"/>
</dbReference>
<reference evidence="9 10" key="2">
    <citation type="submission" date="2015-01" db="EMBL/GenBank/DDBJ databases">
        <authorList>
            <consortium name="NBRP consortium"/>
            <person name="Sawabe T."/>
            <person name="Meirelles P."/>
            <person name="Feng G."/>
            <person name="Sayaka M."/>
            <person name="Hattori M."/>
            <person name="Ohkuma M."/>
        </authorList>
    </citation>
    <scope>NUCLEOTIDE SEQUENCE [LARGE SCALE GENOMIC DNA]</scope>
    <source>
        <strain evidence="10">JCM 19231</strain>
    </source>
</reference>
<dbReference type="InterPro" id="IPR006311">
    <property type="entry name" value="TAT_signal"/>
</dbReference>
<evidence type="ECO:0000256" key="6">
    <source>
        <dbReference type="ARBA" id="ARBA00023004"/>
    </source>
</evidence>
<feature type="domain" description="4Fe-4S Mo/W bis-MGD-type" evidence="8">
    <location>
        <begin position="50"/>
        <end position="112"/>
    </location>
</feature>
<dbReference type="Gene3D" id="3.40.50.740">
    <property type="match status" value="1"/>
</dbReference>
<organism evidence="9 10">
    <name type="scientific">Vibrio ishigakensis</name>
    <dbReference type="NCBI Taxonomy" id="1481914"/>
    <lineage>
        <taxon>Bacteria</taxon>
        <taxon>Pseudomonadati</taxon>
        <taxon>Pseudomonadota</taxon>
        <taxon>Gammaproteobacteria</taxon>
        <taxon>Vibrionales</taxon>
        <taxon>Vibrionaceae</taxon>
        <taxon>Vibrio</taxon>
    </lineage>
</organism>
<proteinExistence type="predicted"/>
<dbReference type="InterPro" id="IPR006656">
    <property type="entry name" value="Mopterin_OxRdtase"/>
</dbReference>
<dbReference type="PROSITE" id="PS51669">
    <property type="entry name" value="4FE4S_MOW_BIS_MGD"/>
    <property type="match status" value="1"/>
</dbReference>
<dbReference type="EMBL" id="BBRZ01000069">
    <property type="protein sequence ID" value="GAM57963.1"/>
    <property type="molecule type" value="Genomic_DNA"/>
</dbReference>
<comment type="caution">
    <text evidence="9">The sequence shown here is derived from an EMBL/GenBank/DDBJ whole genome shotgun (WGS) entry which is preliminary data.</text>
</comment>
<dbReference type="InterPro" id="IPR050612">
    <property type="entry name" value="Prok_Mopterin_Oxidored"/>
</dbReference>
<evidence type="ECO:0000256" key="1">
    <source>
        <dbReference type="ARBA" id="ARBA00001942"/>
    </source>
</evidence>
<dbReference type="FunFam" id="3.40.228.10:FF:000004">
    <property type="entry name" value="Dimethyl sulfoxide reductase subunit A"/>
    <property type="match status" value="1"/>
</dbReference>
<evidence type="ECO:0000256" key="2">
    <source>
        <dbReference type="ARBA" id="ARBA00022485"/>
    </source>
</evidence>
<dbReference type="GO" id="GO:0051539">
    <property type="term" value="F:4 iron, 4 sulfur cluster binding"/>
    <property type="evidence" value="ECO:0007669"/>
    <property type="project" value="UniProtKB-KW"/>
</dbReference>
<evidence type="ECO:0000259" key="8">
    <source>
        <dbReference type="PROSITE" id="PS51669"/>
    </source>
</evidence>
<accession>A0A0B8P3V6</accession>
<dbReference type="InterPro" id="IPR006963">
    <property type="entry name" value="Mopterin_OxRdtase_4Fe-4S_dom"/>
</dbReference>
<evidence type="ECO:0000256" key="7">
    <source>
        <dbReference type="ARBA" id="ARBA00023014"/>
    </source>
</evidence>
<dbReference type="InterPro" id="IPR006655">
    <property type="entry name" value="Mopterin_OxRdtase_prok_CS"/>
</dbReference>
<keyword evidence="10" id="KW-1185">Reference proteome</keyword>
<comment type="cofactor">
    <cofactor evidence="1">
        <name>Mo-bis(molybdopterin guanine dinucleotide)</name>
        <dbReference type="ChEBI" id="CHEBI:60539"/>
    </cofactor>
</comment>
<sequence>MATEDKFTLSRRTLLKGSGALGTLALASNAISLPFSTKAEAKPTPPKQDEKIVWSACTVNCGSRCPLRMHVVDGEIKWVETDNTGDDIFNNYHQVRACLRGRSMRRRVYSPDRLKYPLKRVGKRGEGKFKRITWDEAFDTIGDNLKRIIKEHGNEAVYLNYGTGTLGGTVTKSWAPGKTLVARLMNLCGGYLNHYGDYSAANIEWMSKYFYGQWVDNNSIDDIQNADLCLMFGNNPAETRMSGGGQVHSYVDGKNISRTRTICIDPRYTDTAAGREDQWVPIKHGTDAALVAAIAHVLITEDKVDQEFLDTYCIGYDRKTLPESAPENGSYKDYVLGTGPDGTAKTPEWAQPITGIPADIIIKLAREIGDAKRIYITQGWGLQRSANGEQACKAIMMLSLLRGQVGLQGGGTGAREGNHSYPFVRFPTLSNPIKASIPMFLWTDAIVRGTEMTDLTDGVQGVNQLNSNIKFIWNYAGNCIINQHSDINRTHDILQDEKACEMIVVIDNHMTASAKYADIVLPDCTTSEQSDFCMDGAAASMPYFIFASQAIEPRFECKPIYEIMSGVAKRMGVFDEFTEGRTQEQWLQHLYALTLEQNQDPNLPSYNDMRKQGIFKKQFDRPHVAFEDFRRDPIANR</sequence>
<keyword evidence="7" id="KW-0411">Iron-sulfur</keyword>
<dbReference type="FunFam" id="3.40.50.12440:FF:000003">
    <property type="entry name" value="Anaerobic dimethyl sulfoxide reductase subunit A"/>
    <property type="match status" value="1"/>
</dbReference>
<keyword evidence="3" id="KW-0500">Molybdenum</keyword>
<dbReference type="FunFam" id="3.40.50.12440:FF:000002">
    <property type="entry name" value="Anaerobic dimethyl sulfoxide reductase, A subunit"/>
    <property type="match status" value="1"/>
</dbReference>
<dbReference type="Pfam" id="PF00384">
    <property type="entry name" value="Molybdopterin"/>
    <property type="match status" value="1"/>
</dbReference>
<dbReference type="PANTHER" id="PTHR43742">
    <property type="entry name" value="TRIMETHYLAMINE-N-OXIDE REDUCTASE"/>
    <property type="match status" value="1"/>
</dbReference>